<dbReference type="InterPro" id="IPR000073">
    <property type="entry name" value="AB_hydrolase_1"/>
</dbReference>
<dbReference type="EMBL" id="CP114040">
    <property type="protein sequence ID" value="WAS95405.1"/>
    <property type="molecule type" value="Genomic_DNA"/>
</dbReference>
<dbReference type="InterPro" id="IPR029058">
    <property type="entry name" value="AB_hydrolase_fold"/>
</dbReference>
<feature type="region of interest" description="Disordered" evidence="1">
    <location>
        <begin position="91"/>
        <end position="111"/>
    </location>
</feature>
<sequence length="473" mass="51574">MRSRRARLTAETRDNWPILAISRMFGAKCERTSWAEDGTGVATFSLFDLVAKAINSMPQVAVKTFSCVVTALAVLGAACLAGDLDGPVPGGSQVDDCAAEEDPRSSDGGVEFGRDAAIERVRLEVMNVAVASHPSKHFTINAWLWKNHESPPGGVDVVLISGFGHNALFWEPMARRLLFNWSASVRFVVAVDLPGHGRNRDPFSGLPESGWAGRYSSVDLDDYRDAIISALDKLQNNVDVAPGDLLGAGLRVDVVGGHSMGGLVVQLVQEELLNGGESMHRRYGTTAAMLFAAVPPEESPWHYSDCRYGPASGCPAPSPVLSDFRKAFDPGISTRYGPHGNVKDEDFYRLFFRSRDGGMESPIIPTAEELACIWSREPLQAVLDLVALVAAEREEVQMGAFAPSRGTRLVSVAYEYDYFFARNGGYEEHMLHHHLRGDDDTQDVVTALGERAIHDAPWSAPELADEAWMKALE</sequence>
<organism evidence="3 4">
    <name type="scientific">Nannocystis punicea</name>
    <dbReference type="NCBI Taxonomy" id="2995304"/>
    <lineage>
        <taxon>Bacteria</taxon>
        <taxon>Pseudomonadati</taxon>
        <taxon>Myxococcota</taxon>
        <taxon>Polyangia</taxon>
        <taxon>Nannocystales</taxon>
        <taxon>Nannocystaceae</taxon>
        <taxon>Nannocystis</taxon>
    </lineage>
</organism>
<reference evidence="3" key="1">
    <citation type="submission" date="2022-11" db="EMBL/GenBank/DDBJ databases">
        <title>Minimal conservation of predation-associated metabolite biosynthetic gene clusters underscores biosynthetic potential of Myxococcota including descriptions for ten novel species: Archangium lansinium sp. nov., Myxococcus landrumus sp. nov., Nannocystis bai.</title>
        <authorList>
            <person name="Ahearne A."/>
            <person name="Stevens C."/>
            <person name="Dowd S."/>
        </authorList>
    </citation>
    <scope>NUCLEOTIDE SEQUENCE</scope>
    <source>
        <strain evidence="3">Fl3</strain>
    </source>
</reference>
<accession>A0ABY7H8I9</accession>
<protein>
    <submittedName>
        <fullName evidence="3">Alpha/beta fold hydrolase</fullName>
    </submittedName>
</protein>
<evidence type="ECO:0000256" key="1">
    <source>
        <dbReference type="SAM" id="MobiDB-lite"/>
    </source>
</evidence>
<evidence type="ECO:0000313" key="4">
    <source>
        <dbReference type="Proteomes" id="UP001164459"/>
    </source>
</evidence>
<dbReference type="GO" id="GO:0016787">
    <property type="term" value="F:hydrolase activity"/>
    <property type="evidence" value="ECO:0007669"/>
    <property type="project" value="UniProtKB-KW"/>
</dbReference>
<feature type="domain" description="AB hydrolase-1" evidence="2">
    <location>
        <begin position="157"/>
        <end position="385"/>
    </location>
</feature>
<gene>
    <name evidence="3" type="ORF">O0S08_04530</name>
</gene>
<evidence type="ECO:0000313" key="3">
    <source>
        <dbReference type="EMBL" id="WAS95405.1"/>
    </source>
</evidence>
<name>A0ABY7H8I9_9BACT</name>
<dbReference type="Pfam" id="PF12697">
    <property type="entry name" value="Abhydrolase_6"/>
    <property type="match status" value="1"/>
</dbReference>
<keyword evidence="3" id="KW-0378">Hydrolase</keyword>
<keyword evidence="4" id="KW-1185">Reference proteome</keyword>
<dbReference type="Proteomes" id="UP001164459">
    <property type="component" value="Chromosome"/>
</dbReference>
<dbReference type="Gene3D" id="3.40.50.1820">
    <property type="entry name" value="alpha/beta hydrolase"/>
    <property type="match status" value="1"/>
</dbReference>
<dbReference type="RefSeq" id="WP_269037737.1">
    <property type="nucleotide sequence ID" value="NZ_CP114040.1"/>
</dbReference>
<proteinExistence type="predicted"/>
<dbReference type="SUPFAM" id="SSF53474">
    <property type="entry name" value="alpha/beta-Hydrolases"/>
    <property type="match status" value="1"/>
</dbReference>
<evidence type="ECO:0000259" key="2">
    <source>
        <dbReference type="Pfam" id="PF12697"/>
    </source>
</evidence>